<dbReference type="EMBL" id="PFNL01000046">
    <property type="protein sequence ID" value="PIZ47482.1"/>
    <property type="molecule type" value="Genomic_DNA"/>
</dbReference>
<dbReference type="Proteomes" id="UP000228920">
    <property type="component" value="Unassembled WGS sequence"/>
</dbReference>
<evidence type="ECO:0000256" key="5">
    <source>
        <dbReference type="ARBA" id="ARBA00023163"/>
    </source>
</evidence>
<accession>A0A2M7TKQ7</accession>
<evidence type="ECO:0000256" key="6">
    <source>
        <dbReference type="RuleBase" id="RU000716"/>
    </source>
</evidence>
<evidence type="ECO:0000259" key="7">
    <source>
        <dbReference type="Pfam" id="PF04542"/>
    </source>
</evidence>
<evidence type="ECO:0000313" key="10">
    <source>
        <dbReference type="Proteomes" id="UP000228920"/>
    </source>
</evidence>
<dbReference type="AlphaFoldDB" id="A0A2M7TKQ7"/>
<evidence type="ECO:0000259" key="8">
    <source>
        <dbReference type="Pfam" id="PF08281"/>
    </source>
</evidence>
<feature type="domain" description="RNA polymerase sigma factor 70 region 4 type 2" evidence="8">
    <location>
        <begin position="125"/>
        <end position="177"/>
    </location>
</feature>
<proteinExistence type="inferred from homology"/>
<dbReference type="SUPFAM" id="SSF88659">
    <property type="entry name" value="Sigma3 and sigma4 domains of RNA polymerase sigma factors"/>
    <property type="match status" value="1"/>
</dbReference>
<dbReference type="SUPFAM" id="SSF88946">
    <property type="entry name" value="Sigma2 domain of RNA polymerase sigma factors"/>
    <property type="match status" value="1"/>
</dbReference>
<keyword evidence="3 6" id="KW-0731">Sigma factor</keyword>
<dbReference type="Gene3D" id="1.10.10.10">
    <property type="entry name" value="Winged helix-like DNA-binding domain superfamily/Winged helix DNA-binding domain"/>
    <property type="match status" value="1"/>
</dbReference>
<dbReference type="InterPro" id="IPR014284">
    <property type="entry name" value="RNA_pol_sigma-70_dom"/>
</dbReference>
<dbReference type="Pfam" id="PF08281">
    <property type="entry name" value="Sigma70_r4_2"/>
    <property type="match status" value="1"/>
</dbReference>
<dbReference type="InterPro" id="IPR000838">
    <property type="entry name" value="RNA_pol_sigma70_ECF_CS"/>
</dbReference>
<keyword evidence="5 6" id="KW-0804">Transcription</keyword>
<keyword evidence="2 6" id="KW-0805">Transcription regulation</keyword>
<dbReference type="PROSITE" id="PS01063">
    <property type="entry name" value="SIGMA70_ECF"/>
    <property type="match status" value="1"/>
</dbReference>
<comment type="similarity">
    <text evidence="1 6">Belongs to the sigma-70 factor family. ECF subfamily.</text>
</comment>
<dbReference type="InterPro" id="IPR007627">
    <property type="entry name" value="RNA_pol_sigma70_r2"/>
</dbReference>
<dbReference type="InterPro" id="IPR039425">
    <property type="entry name" value="RNA_pol_sigma-70-like"/>
</dbReference>
<sequence>MQQYASDTDEHLAELTQKGDNAPYAELLNRYEPKLMRYALRLVKNDQVAQDVVQNTFIKAYKNLKGFDTKRQFSSWIYRITHNEAMDHLRRKKKEISGVDKAIFDNITDQTPGIEEKMLTEEVQQMVRDLIDKLPDHYQEPLILFYLEEKSYEEISDILKMPTNTVGTKINRGKKMLAEIYEHHYGKR</sequence>
<keyword evidence="4 6" id="KW-0238">DNA-binding</keyword>
<dbReference type="GO" id="GO:0003677">
    <property type="term" value="F:DNA binding"/>
    <property type="evidence" value="ECO:0007669"/>
    <property type="project" value="UniProtKB-KW"/>
</dbReference>
<evidence type="ECO:0000313" key="9">
    <source>
        <dbReference type="EMBL" id="PIZ47482.1"/>
    </source>
</evidence>
<gene>
    <name evidence="9" type="ORF">COY32_01625</name>
</gene>
<name>A0A2M7TKQ7_UNCKA</name>
<evidence type="ECO:0000256" key="2">
    <source>
        <dbReference type="ARBA" id="ARBA00023015"/>
    </source>
</evidence>
<protein>
    <recommendedName>
        <fullName evidence="6">RNA polymerase sigma factor</fullName>
    </recommendedName>
</protein>
<dbReference type="Gene3D" id="1.10.1740.10">
    <property type="match status" value="1"/>
</dbReference>
<dbReference type="NCBIfam" id="TIGR02937">
    <property type="entry name" value="sigma70-ECF"/>
    <property type="match status" value="1"/>
</dbReference>
<feature type="domain" description="RNA polymerase sigma-70 region 2" evidence="7">
    <location>
        <begin position="27"/>
        <end position="94"/>
    </location>
</feature>
<dbReference type="InterPro" id="IPR036388">
    <property type="entry name" value="WH-like_DNA-bd_sf"/>
</dbReference>
<dbReference type="InterPro" id="IPR013324">
    <property type="entry name" value="RNA_pol_sigma_r3/r4-like"/>
</dbReference>
<evidence type="ECO:0000256" key="3">
    <source>
        <dbReference type="ARBA" id="ARBA00023082"/>
    </source>
</evidence>
<dbReference type="PANTHER" id="PTHR43133">
    <property type="entry name" value="RNA POLYMERASE ECF-TYPE SIGMA FACTO"/>
    <property type="match status" value="1"/>
</dbReference>
<dbReference type="CDD" id="cd06171">
    <property type="entry name" value="Sigma70_r4"/>
    <property type="match status" value="1"/>
</dbReference>
<dbReference type="GO" id="GO:0016987">
    <property type="term" value="F:sigma factor activity"/>
    <property type="evidence" value="ECO:0007669"/>
    <property type="project" value="UniProtKB-KW"/>
</dbReference>
<dbReference type="PANTHER" id="PTHR43133:SF51">
    <property type="entry name" value="RNA POLYMERASE SIGMA FACTOR"/>
    <property type="match status" value="1"/>
</dbReference>
<comment type="caution">
    <text evidence="9">The sequence shown here is derived from an EMBL/GenBank/DDBJ whole genome shotgun (WGS) entry which is preliminary data.</text>
</comment>
<dbReference type="Pfam" id="PF04542">
    <property type="entry name" value="Sigma70_r2"/>
    <property type="match status" value="1"/>
</dbReference>
<reference evidence="10" key="1">
    <citation type="submission" date="2017-09" db="EMBL/GenBank/DDBJ databases">
        <title>Depth-based differentiation of microbial function through sediment-hosted aquifers and enrichment of novel symbionts in the deep terrestrial subsurface.</title>
        <authorList>
            <person name="Probst A.J."/>
            <person name="Ladd B."/>
            <person name="Jarett J.K."/>
            <person name="Geller-Mcgrath D.E."/>
            <person name="Sieber C.M.K."/>
            <person name="Emerson J.B."/>
            <person name="Anantharaman K."/>
            <person name="Thomas B.C."/>
            <person name="Malmstrom R."/>
            <person name="Stieglmeier M."/>
            <person name="Klingl A."/>
            <person name="Woyke T."/>
            <person name="Ryan C.M."/>
            <person name="Banfield J.F."/>
        </authorList>
    </citation>
    <scope>NUCLEOTIDE SEQUENCE [LARGE SCALE GENOMIC DNA]</scope>
</reference>
<dbReference type="InterPro" id="IPR013249">
    <property type="entry name" value="RNA_pol_sigma70_r4_t2"/>
</dbReference>
<organism evidence="9 10">
    <name type="scientific">candidate division WWE3 bacterium CG_4_10_14_0_2_um_filter_41_14</name>
    <dbReference type="NCBI Taxonomy" id="1975072"/>
    <lineage>
        <taxon>Bacteria</taxon>
        <taxon>Katanobacteria</taxon>
    </lineage>
</organism>
<evidence type="ECO:0000256" key="4">
    <source>
        <dbReference type="ARBA" id="ARBA00023125"/>
    </source>
</evidence>
<evidence type="ECO:0000256" key="1">
    <source>
        <dbReference type="ARBA" id="ARBA00010641"/>
    </source>
</evidence>
<dbReference type="GO" id="GO:0006352">
    <property type="term" value="P:DNA-templated transcription initiation"/>
    <property type="evidence" value="ECO:0007669"/>
    <property type="project" value="InterPro"/>
</dbReference>
<dbReference type="InterPro" id="IPR013325">
    <property type="entry name" value="RNA_pol_sigma_r2"/>
</dbReference>